<evidence type="ECO:0000256" key="4">
    <source>
        <dbReference type="SAM" id="SignalP"/>
    </source>
</evidence>
<evidence type="ECO:0000256" key="1">
    <source>
        <dbReference type="ARBA" id="ARBA00022729"/>
    </source>
</evidence>
<keyword evidence="1 4" id="KW-0732">Signal</keyword>
<evidence type="ECO:0000256" key="2">
    <source>
        <dbReference type="ARBA" id="ARBA00022801"/>
    </source>
</evidence>
<feature type="domain" description="Fungal lipase-type" evidence="5">
    <location>
        <begin position="166"/>
        <end position="240"/>
    </location>
</feature>
<dbReference type="SUPFAM" id="SSF53474">
    <property type="entry name" value="alpha/beta-Hydrolases"/>
    <property type="match status" value="1"/>
</dbReference>
<dbReference type="GeneID" id="36571411"/>
<gene>
    <name evidence="6" type="ORF">M430DRAFT_157952</name>
</gene>
<dbReference type="InterPro" id="IPR029058">
    <property type="entry name" value="AB_hydrolase_fold"/>
</dbReference>
<sequence length="352" mass="39022">MRRFIFIFALISCLLGVSCLPPASPSNTTIPPSLFTALPRLAALVDISYCITPALSGLTPPFHCASHCSQFPLVQLIDTFHTGPLSTDSCGYIAVDHGERALLVVWRGSYSLGDLLADLEVAPGEYVPYPSPDDNDDNDDDTPNTPHQTWRSLLYKLTHPWTLWSSPRIEQEEEEEEAEPASLKCTNCTVHLGFLCAWKSTRSLILPTLSRLQLQYPDYEIRLLGHSLGGAVALLAALEMEAFAEEGRYRRVTHVGDPVPLLPLRDWGYRSHAGEIYIAKRELKPEIADVYRCEGPEDERCSSRGAAAGGELGAVLDERALYAHRDYFIRLGLCIPGAGELLEDARAWEEEL</sequence>
<dbReference type="InParanoid" id="A0A2T3BE83"/>
<keyword evidence="7" id="KW-1185">Reference proteome</keyword>
<accession>A0A2T3BE83</accession>
<dbReference type="Gene3D" id="3.40.50.1820">
    <property type="entry name" value="alpha/beta hydrolase"/>
    <property type="match status" value="1"/>
</dbReference>
<evidence type="ECO:0000313" key="7">
    <source>
        <dbReference type="Proteomes" id="UP000241818"/>
    </source>
</evidence>
<proteinExistence type="predicted"/>
<feature type="signal peptide" evidence="4">
    <location>
        <begin position="1"/>
        <end position="19"/>
    </location>
</feature>
<dbReference type="AlphaFoldDB" id="A0A2T3BE83"/>
<dbReference type="GO" id="GO:0016787">
    <property type="term" value="F:hydrolase activity"/>
    <property type="evidence" value="ECO:0007669"/>
    <property type="project" value="UniProtKB-KW"/>
</dbReference>
<dbReference type="Proteomes" id="UP000241818">
    <property type="component" value="Unassembled WGS sequence"/>
</dbReference>
<dbReference type="EMBL" id="KZ679006">
    <property type="protein sequence ID" value="PSS27720.1"/>
    <property type="molecule type" value="Genomic_DNA"/>
</dbReference>
<protein>
    <recommendedName>
        <fullName evidence="5">Fungal lipase-type domain-containing protein</fullName>
    </recommendedName>
</protein>
<dbReference type="InterPro" id="IPR002921">
    <property type="entry name" value="Fungal_lipase-type"/>
</dbReference>
<dbReference type="PANTHER" id="PTHR46640:SF1">
    <property type="entry name" value="FUNGAL LIPASE-LIKE DOMAIN-CONTAINING PROTEIN-RELATED"/>
    <property type="match status" value="1"/>
</dbReference>
<evidence type="ECO:0000313" key="6">
    <source>
        <dbReference type="EMBL" id="PSS27720.1"/>
    </source>
</evidence>
<evidence type="ECO:0000256" key="3">
    <source>
        <dbReference type="SAM" id="MobiDB-lite"/>
    </source>
</evidence>
<feature type="region of interest" description="Disordered" evidence="3">
    <location>
        <begin position="126"/>
        <end position="145"/>
    </location>
</feature>
<dbReference type="PROSITE" id="PS51257">
    <property type="entry name" value="PROKAR_LIPOPROTEIN"/>
    <property type="match status" value="1"/>
</dbReference>
<dbReference type="PANTHER" id="PTHR46640">
    <property type="entry name" value="TRIACYLGLYCEROL LIPASE, PUTATIVE (AFU_ORTHOLOGUE AFUA_6G06510)-RELATED"/>
    <property type="match status" value="1"/>
</dbReference>
<dbReference type="GO" id="GO:0006629">
    <property type="term" value="P:lipid metabolic process"/>
    <property type="evidence" value="ECO:0007669"/>
    <property type="project" value="InterPro"/>
</dbReference>
<dbReference type="STRING" id="857342.A0A2T3BE83"/>
<dbReference type="InterPro" id="IPR051299">
    <property type="entry name" value="AB_hydrolase_lip/est"/>
</dbReference>
<feature type="chain" id="PRO_5015612057" description="Fungal lipase-type domain-containing protein" evidence="4">
    <location>
        <begin position="20"/>
        <end position="352"/>
    </location>
</feature>
<keyword evidence="2" id="KW-0378">Hydrolase</keyword>
<dbReference type="OrthoDB" id="438440at2759"/>
<evidence type="ECO:0000259" key="5">
    <source>
        <dbReference type="Pfam" id="PF01764"/>
    </source>
</evidence>
<dbReference type="CDD" id="cd00519">
    <property type="entry name" value="Lipase_3"/>
    <property type="match status" value="1"/>
</dbReference>
<dbReference type="Pfam" id="PF01764">
    <property type="entry name" value="Lipase_3"/>
    <property type="match status" value="1"/>
</dbReference>
<reference evidence="6 7" key="1">
    <citation type="journal article" date="2018" name="New Phytol.">
        <title>Comparative genomics and transcriptomics depict ericoid mycorrhizal fungi as versatile saprotrophs and plant mutualists.</title>
        <authorList>
            <person name="Martino E."/>
            <person name="Morin E."/>
            <person name="Grelet G.A."/>
            <person name="Kuo A."/>
            <person name="Kohler A."/>
            <person name="Daghino S."/>
            <person name="Barry K.W."/>
            <person name="Cichocki N."/>
            <person name="Clum A."/>
            <person name="Dockter R.B."/>
            <person name="Hainaut M."/>
            <person name="Kuo R.C."/>
            <person name="LaButti K."/>
            <person name="Lindahl B.D."/>
            <person name="Lindquist E.A."/>
            <person name="Lipzen A."/>
            <person name="Khouja H.R."/>
            <person name="Magnuson J."/>
            <person name="Murat C."/>
            <person name="Ohm R.A."/>
            <person name="Singer S.W."/>
            <person name="Spatafora J.W."/>
            <person name="Wang M."/>
            <person name="Veneault-Fourrey C."/>
            <person name="Henrissat B."/>
            <person name="Grigoriev I.V."/>
            <person name="Martin F.M."/>
            <person name="Perotto S."/>
        </authorList>
    </citation>
    <scope>NUCLEOTIDE SEQUENCE [LARGE SCALE GENOMIC DNA]</scope>
    <source>
        <strain evidence="6 7">ATCC 22711</strain>
    </source>
</reference>
<name>A0A2T3BE83_AMORE</name>
<dbReference type="RefSeq" id="XP_024725245.1">
    <property type="nucleotide sequence ID" value="XM_024863330.1"/>
</dbReference>
<organism evidence="6 7">
    <name type="scientific">Amorphotheca resinae ATCC 22711</name>
    <dbReference type="NCBI Taxonomy" id="857342"/>
    <lineage>
        <taxon>Eukaryota</taxon>
        <taxon>Fungi</taxon>
        <taxon>Dikarya</taxon>
        <taxon>Ascomycota</taxon>
        <taxon>Pezizomycotina</taxon>
        <taxon>Leotiomycetes</taxon>
        <taxon>Helotiales</taxon>
        <taxon>Amorphothecaceae</taxon>
        <taxon>Amorphotheca</taxon>
    </lineage>
</organism>
<feature type="compositionally biased region" description="Acidic residues" evidence="3">
    <location>
        <begin position="133"/>
        <end position="142"/>
    </location>
</feature>